<dbReference type="InterPro" id="IPR005119">
    <property type="entry name" value="LysR_subst-bd"/>
</dbReference>
<proteinExistence type="inferred from homology"/>
<dbReference type="InterPro" id="IPR036390">
    <property type="entry name" value="WH_DNA-bd_sf"/>
</dbReference>
<keyword evidence="4" id="KW-0804">Transcription</keyword>
<evidence type="ECO:0000256" key="4">
    <source>
        <dbReference type="ARBA" id="ARBA00023163"/>
    </source>
</evidence>
<protein>
    <submittedName>
        <fullName evidence="6">Putative transcriptional regulator, LysR family protein</fullName>
    </submittedName>
</protein>
<evidence type="ECO:0000256" key="2">
    <source>
        <dbReference type="ARBA" id="ARBA00023015"/>
    </source>
</evidence>
<keyword evidence="3" id="KW-0238">DNA-binding</keyword>
<dbReference type="GO" id="GO:0005829">
    <property type="term" value="C:cytosol"/>
    <property type="evidence" value="ECO:0007669"/>
    <property type="project" value="TreeGrafter"/>
</dbReference>
<dbReference type="KEGG" id="pfla:Pflav_017640"/>
<keyword evidence="2" id="KW-0805">Transcription regulation</keyword>
<reference evidence="6 7" key="2">
    <citation type="submission" date="2020-03" db="EMBL/GenBank/DDBJ databases">
        <authorList>
            <person name="Ichikawa N."/>
            <person name="Kimura A."/>
            <person name="Kitahashi Y."/>
            <person name="Uohara A."/>
        </authorList>
    </citation>
    <scope>NUCLEOTIDE SEQUENCE [LARGE SCALE GENOMIC DNA]</scope>
    <source>
        <strain evidence="6 7">NBRC 107702</strain>
    </source>
</reference>
<comment type="similarity">
    <text evidence="1">Belongs to the LysR transcriptional regulatory family.</text>
</comment>
<dbReference type="Pfam" id="PF00126">
    <property type="entry name" value="HTH_1"/>
    <property type="match status" value="1"/>
</dbReference>
<dbReference type="SUPFAM" id="SSF46785">
    <property type="entry name" value="Winged helix' DNA-binding domain"/>
    <property type="match status" value="1"/>
</dbReference>
<dbReference type="GO" id="GO:0003677">
    <property type="term" value="F:DNA binding"/>
    <property type="evidence" value="ECO:0007669"/>
    <property type="project" value="UniProtKB-KW"/>
</dbReference>
<evidence type="ECO:0000313" key="6">
    <source>
        <dbReference type="EMBL" id="BCB75354.1"/>
    </source>
</evidence>
<organism evidence="6 7">
    <name type="scientific">Phytohabitans flavus</name>
    <dbReference type="NCBI Taxonomy" id="1076124"/>
    <lineage>
        <taxon>Bacteria</taxon>
        <taxon>Bacillati</taxon>
        <taxon>Actinomycetota</taxon>
        <taxon>Actinomycetes</taxon>
        <taxon>Micromonosporales</taxon>
        <taxon>Micromonosporaceae</taxon>
    </lineage>
</organism>
<dbReference type="Pfam" id="PF03466">
    <property type="entry name" value="LysR_substrate"/>
    <property type="match status" value="1"/>
</dbReference>
<name>A0A6F8XNE7_9ACTN</name>
<dbReference type="InterPro" id="IPR000847">
    <property type="entry name" value="LysR_HTH_N"/>
</dbReference>
<dbReference type="PANTHER" id="PTHR30419">
    <property type="entry name" value="HTH-TYPE TRANSCRIPTIONAL REGULATOR YBHD"/>
    <property type="match status" value="1"/>
</dbReference>
<dbReference type="EMBL" id="AP022870">
    <property type="protein sequence ID" value="BCB75354.1"/>
    <property type="molecule type" value="Genomic_DNA"/>
</dbReference>
<reference evidence="6 7" key="1">
    <citation type="submission" date="2020-03" db="EMBL/GenBank/DDBJ databases">
        <title>Whole genome shotgun sequence of Phytohabitans flavus NBRC 107702.</title>
        <authorList>
            <person name="Komaki H."/>
            <person name="Tamura T."/>
        </authorList>
    </citation>
    <scope>NUCLEOTIDE SEQUENCE [LARGE SCALE GENOMIC DNA]</scope>
    <source>
        <strain evidence="6 7">NBRC 107702</strain>
    </source>
</reference>
<dbReference type="Proteomes" id="UP000502508">
    <property type="component" value="Chromosome"/>
</dbReference>
<dbReference type="SUPFAM" id="SSF53850">
    <property type="entry name" value="Periplasmic binding protein-like II"/>
    <property type="match status" value="1"/>
</dbReference>
<evidence type="ECO:0000256" key="1">
    <source>
        <dbReference type="ARBA" id="ARBA00009437"/>
    </source>
</evidence>
<sequence length="308" mass="33448">MALSCWVMELRQLEYLLAVIDYGTFTRAAHRLHIAQSAVSHHVGALERELGVSLLYRARPTVTPTPAGELFAARARRIMAEVSTARDEAVSLRGDTVGQVSFGATVPSATLDVPAIIADFRSAYPGVRVRLREGTGPELIDMVRDDTIDLAMVSTEPDQLPAGVGWLVIDTDDLRLAGTPGHPFEDYESVPARELDGHDLISFREGAGLRAAADKVLRAAGATPNIIVESNEMPVLVGLVGHGLGLAILPVAFIEQSPYPIWSRPLDPPIRPSLMLIWRRRRRRAPAAAAFLHHLAALAPQPHPETID</sequence>
<dbReference type="GO" id="GO:0003700">
    <property type="term" value="F:DNA-binding transcription factor activity"/>
    <property type="evidence" value="ECO:0007669"/>
    <property type="project" value="InterPro"/>
</dbReference>
<accession>A0A6F8XNE7</accession>
<dbReference type="InterPro" id="IPR036388">
    <property type="entry name" value="WH-like_DNA-bd_sf"/>
</dbReference>
<evidence type="ECO:0000313" key="7">
    <source>
        <dbReference type="Proteomes" id="UP000502508"/>
    </source>
</evidence>
<evidence type="ECO:0000259" key="5">
    <source>
        <dbReference type="PROSITE" id="PS50931"/>
    </source>
</evidence>
<dbReference type="InterPro" id="IPR050950">
    <property type="entry name" value="HTH-type_LysR_regulators"/>
</dbReference>
<dbReference type="PROSITE" id="PS50931">
    <property type="entry name" value="HTH_LYSR"/>
    <property type="match status" value="1"/>
</dbReference>
<evidence type="ECO:0000256" key="3">
    <source>
        <dbReference type="ARBA" id="ARBA00023125"/>
    </source>
</evidence>
<dbReference type="AlphaFoldDB" id="A0A6F8XNE7"/>
<dbReference type="FunFam" id="1.10.10.10:FF:000001">
    <property type="entry name" value="LysR family transcriptional regulator"/>
    <property type="match status" value="1"/>
</dbReference>
<feature type="domain" description="HTH lysR-type" evidence="5">
    <location>
        <begin position="8"/>
        <end position="65"/>
    </location>
</feature>
<dbReference type="PRINTS" id="PR00039">
    <property type="entry name" value="HTHLYSR"/>
</dbReference>
<dbReference type="CDD" id="cd05466">
    <property type="entry name" value="PBP2_LTTR_substrate"/>
    <property type="match status" value="1"/>
</dbReference>
<keyword evidence="7" id="KW-1185">Reference proteome</keyword>
<dbReference type="Gene3D" id="3.40.190.290">
    <property type="match status" value="1"/>
</dbReference>
<dbReference type="Gene3D" id="1.10.10.10">
    <property type="entry name" value="Winged helix-like DNA-binding domain superfamily/Winged helix DNA-binding domain"/>
    <property type="match status" value="1"/>
</dbReference>
<gene>
    <name evidence="6" type="ORF">Pflav_017640</name>
</gene>